<keyword evidence="4 7" id="KW-0472">Membrane</keyword>
<feature type="transmembrane region" description="Helical" evidence="7">
    <location>
        <begin position="20"/>
        <end position="42"/>
    </location>
</feature>
<keyword evidence="8" id="KW-0969">Cilium</keyword>
<reference evidence="8 9" key="1">
    <citation type="submission" date="2019-05" db="EMBL/GenBank/DDBJ databases">
        <title>Complete genome sequence of Izhakiella calystegiae KSNA2, an endophyte isolated from beach morning glory (Calystegia soldanella).</title>
        <authorList>
            <person name="Jiang L."/>
            <person name="Jeong J.C."/>
            <person name="Kim C.Y."/>
            <person name="Kim D.H."/>
            <person name="Kim S.W."/>
            <person name="Lee j."/>
        </authorList>
    </citation>
    <scope>NUCLEOTIDE SEQUENCE [LARGE SCALE GENOMIC DNA]</scope>
    <source>
        <strain evidence="8 9">KSNA2</strain>
    </source>
</reference>
<sequence>MKNQVSIPAPSAPVTTPASLMVNVGGALCFILLFILAIAWLVRRFNLTSLKHPGQRLLSVKSQCSLGQKAQVAVVEIEGKWLVLGVTAEQVTHLHTLDARAADGEPETGKAVVDFQAALGALLKKGRKPESPQ</sequence>
<name>A0A4V1G7B1_9ENTR</name>
<evidence type="ECO:0000256" key="7">
    <source>
        <dbReference type="RuleBase" id="RU362064"/>
    </source>
</evidence>
<keyword evidence="8" id="KW-0282">Flagellum</keyword>
<dbReference type="GO" id="GO:0005886">
    <property type="term" value="C:plasma membrane"/>
    <property type="evidence" value="ECO:0007669"/>
    <property type="project" value="UniProtKB-SubCell"/>
</dbReference>
<keyword evidence="5 7" id="KW-0975">Bacterial flagellum</keyword>
<keyword evidence="9" id="KW-1185">Reference proteome</keyword>
<evidence type="ECO:0000256" key="6">
    <source>
        <dbReference type="ARBA" id="ARBA00037937"/>
    </source>
</evidence>
<dbReference type="GO" id="GO:0044781">
    <property type="term" value="P:bacterial-type flagellum organization"/>
    <property type="evidence" value="ECO:0007669"/>
    <property type="project" value="UniProtKB-UniRule"/>
</dbReference>
<dbReference type="AlphaFoldDB" id="A0A4V1G7B1"/>
<dbReference type="InterPro" id="IPR022781">
    <property type="entry name" value="Flagellar_biosynth_FliO"/>
</dbReference>
<evidence type="ECO:0000256" key="3">
    <source>
        <dbReference type="ARBA" id="ARBA00022989"/>
    </source>
</evidence>
<keyword evidence="1 7" id="KW-1003">Cell membrane</keyword>
<keyword evidence="3 7" id="KW-1133">Transmembrane helix</keyword>
<evidence type="ECO:0000256" key="1">
    <source>
        <dbReference type="ARBA" id="ARBA00022475"/>
    </source>
</evidence>
<keyword evidence="8" id="KW-0966">Cell projection</keyword>
<evidence type="ECO:0000256" key="5">
    <source>
        <dbReference type="ARBA" id="ARBA00023143"/>
    </source>
</evidence>
<gene>
    <name evidence="8" type="primary">fliO</name>
    <name evidence="8" type="ORF">FEM41_04855</name>
</gene>
<dbReference type="RefSeq" id="WP_138094916.1">
    <property type="nucleotide sequence ID" value="NZ_CP040428.1"/>
</dbReference>
<dbReference type="OrthoDB" id="6897726at2"/>
<dbReference type="Pfam" id="PF04347">
    <property type="entry name" value="FliO"/>
    <property type="match status" value="1"/>
</dbReference>
<dbReference type="Proteomes" id="UP000302163">
    <property type="component" value="Chromosome"/>
</dbReference>
<dbReference type="PANTHER" id="PTHR38766">
    <property type="entry name" value="FLAGELLAR PROTEIN FLIO"/>
    <property type="match status" value="1"/>
</dbReference>
<comment type="similarity">
    <text evidence="6 7">Belongs to the FliO/MopB family.</text>
</comment>
<dbReference type="NCBIfam" id="TIGR03500">
    <property type="entry name" value="FliO_TIGR"/>
    <property type="match status" value="1"/>
</dbReference>
<evidence type="ECO:0000313" key="9">
    <source>
        <dbReference type="Proteomes" id="UP000302163"/>
    </source>
</evidence>
<dbReference type="GO" id="GO:0009425">
    <property type="term" value="C:bacterial-type flagellum basal body"/>
    <property type="evidence" value="ECO:0007669"/>
    <property type="project" value="UniProtKB-SubCell"/>
</dbReference>
<dbReference type="PANTHER" id="PTHR38766:SF1">
    <property type="entry name" value="FLAGELLAR PROTEIN FLIO"/>
    <property type="match status" value="1"/>
</dbReference>
<dbReference type="EMBL" id="CP040428">
    <property type="protein sequence ID" value="QCT19027.1"/>
    <property type="molecule type" value="Genomic_DNA"/>
</dbReference>
<evidence type="ECO:0000313" key="8">
    <source>
        <dbReference type="EMBL" id="QCT19027.1"/>
    </source>
</evidence>
<comment type="subcellular location">
    <subcellularLocation>
        <location evidence="7">Cell membrane</location>
    </subcellularLocation>
    <subcellularLocation>
        <location evidence="7">Bacterial flagellum basal body</location>
    </subcellularLocation>
</comment>
<proteinExistence type="inferred from homology"/>
<evidence type="ECO:0000256" key="2">
    <source>
        <dbReference type="ARBA" id="ARBA00022692"/>
    </source>
</evidence>
<dbReference type="InterPro" id="IPR052205">
    <property type="entry name" value="FliO/MopB"/>
</dbReference>
<organism evidence="8 9">
    <name type="scientific">Jejubacter calystegiae</name>
    <dbReference type="NCBI Taxonomy" id="2579935"/>
    <lineage>
        <taxon>Bacteria</taxon>
        <taxon>Pseudomonadati</taxon>
        <taxon>Pseudomonadota</taxon>
        <taxon>Gammaproteobacteria</taxon>
        <taxon>Enterobacterales</taxon>
        <taxon>Enterobacteriaceae</taxon>
        <taxon>Jejubacter</taxon>
    </lineage>
</organism>
<dbReference type="KEGG" id="izh:FEM41_04855"/>
<protein>
    <recommendedName>
        <fullName evidence="7">Flagellar protein</fullName>
    </recommendedName>
</protein>
<accession>A0A4V1G7B1</accession>
<evidence type="ECO:0000256" key="4">
    <source>
        <dbReference type="ARBA" id="ARBA00023136"/>
    </source>
</evidence>
<keyword evidence="2 7" id="KW-0812">Transmembrane</keyword>